<name>A0A2P7R6N7_9GAMM</name>
<evidence type="ECO:0000313" key="2">
    <source>
        <dbReference type="EMBL" id="PSJ45885.1"/>
    </source>
</evidence>
<comment type="caution">
    <text evidence="2">The sequence shown here is derived from an EMBL/GenBank/DDBJ whole genome shotgun (WGS) entry which is preliminary data.</text>
</comment>
<dbReference type="RefSeq" id="WP_106452436.1">
    <property type="nucleotide sequence ID" value="NZ_PXYH01000004.1"/>
</dbReference>
<keyword evidence="1" id="KW-0472">Membrane</keyword>
<feature type="transmembrane region" description="Helical" evidence="1">
    <location>
        <begin position="216"/>
        <end position="238"/>
    </location>
</feature>
<dbReference type="AlphaFoldDB" id="A0A2P7R6N7"/>
<accession>A0A2P7R6N7</accession>
<protein>
    <recommendedName>
        <fullName evidence="4">Membrane protein YkvI</fullName>
    </recommendedName>
</protein>
<evidence type="ECO:0000313" key="3">
    <source>
        <dbReference type="Proteomes" id="UP000242181"/>
    </source>
</evidence>
<feature type="transmembrane region" description="Helical" evidence="1">
    <location>
        <begin position="82"/>
        <end position="104"/>
    </location>
</feature>
<organism evidence="2 3">
    <name type="scientific">Zobellella taiwanensis</name>
    <dbReference type="NCBI Taxonomy" id="347535"/>
    <lineage>
        <taxon>Bacteria</taxon>
        <taxon>Pseudomonadati</taxon>
        <taxon>Pseudomonadota</taxon>
        <taxon>Gammaproteobacteria</taxon>
        <taxon>Aeromonadales</taxon>
        <taxon>Aeromonadaceae</taxon>
        <taxon>Zobellella</taxon>
    </lineage>
</organism>
<feature type="transmembrane region" description="Helical" evidence="1">
    <location>
        <begin position="297"/>
        <end position="316"/>
    </location>
</feature>
<evidence type="ECO:0000256" key="1">
    <source>
        <dbReference type="SAM" id="Phobius"/>
    </source>
</evidence>
<keyword evidence="3" id="KW-1185">Reference proteome</keyword>
<feature type="transmembrane region" description="Helical" evidence="1">
    <location>
        <begin position="137"/>
        <end position="162"/>
    </location>
</feature>
<feature type="transmembrane region" description="Helical" evidence="1">
    <location>
        <begin position="258"/>
        <end position="285"/>
    </location>
</feature>
<feature type="transmembrane region" description="Helical" evidence="1">
    <location>
        <begin position="110"/>
        <end position="130"/>
    </location>
</feature>
<dbReference type="PANTHER" id="PTHR37814">
    <property type="entry name" value="CONSERVED MEMBRANE PROTEIN"/>
    <property type="match status" value="1"/>
</dbReference>
<feature type="transmembrane region" description="Helical" evidence="1">
    <location>
        <begin position="182"/>
        <end position="204"/>
    </location>
</feature>
<dbReference type="OrthoDB" id="9809338at2"/>
<reference evidence="2 3" key="1">
    <citation type="submission" date="2018-03" db="EMBL/GenBank/DDBJ databases">
        <title>The draft genome of Zobellella taiwanensis JCM 13381.</title>
        <authorList>
            <person name="Liu L."/>
            <person name="Li L."/>
            <person name="Wang T."/>
            <person name="Zhang X."/>
            <person name="Liang L."/>
        </authorList>
    </citation>
    <scope>NUCLEOTIDE SEQUENCE [LARGE SCALE GENOMIC DNA]</scope>
    <source>
        <strain evidence="2 3">JCM 13381</strain>
    </source>
</reference>
<dbReference type="PANTHER" id="PTHR37814:SF1">
    <property type="entry name" value="MEMBRANE PROTEIN"/>
    <property type="match status" value="1"/>
</dbReference>
<gene>
    <name evidence="2" type="ORF">C7I36_03975</name>
</gene>
<keyword evidence="1" id="KW-0812">Transmembrane</keyword>
<dbReference type="EMBL" id="PXYH01000004">
    <property type="protein sequence ID" value="PSJ45885.1"/>
    <property type="molecule type" value="Genomic_DNA"/>
</dbReference>
<dbReference type="Proteomes" id="UP000242181">
    <property type="component" value="Unassembled WGS sequence"/>
</dbReference>
<feature type="transmembrane region" description="Helical" evidence="1">
    <location>
        <begin position="322"/>
        <end position="341"/>
    </location>
</feature>
<sequence>MKKQLQIASAFIGTIIGAGFASGQEILQYFTSFGLMGILAILVSTLMFSYMGMTLTRLGSRARARSHGDVIYRISGPYLGKVIDYILLFILFGIGVVMIAGGGSAVSQQFGLPFFVGALIMTLLVAMAVVNKVSRVVNIIGSITPLLILFVVAVSIYCLATVETPLAELNAIAAEQTPVISNWFMSALNYVSFNIAVGCSMAILMGGDEADEKTAAIGGLLGGLGVGILILLSNMAIFSKIDVVAAFDLPMLKIVSDLSPTLGLLYSFILLGMIFNTALSMFFSFGARFAEVQTRRFKVFSLATLALAFVLSFVGFTGLVSIFYPVFGYLGLLLMAALLYASIKRSVLPAGEPALSAEDAGRF</sequence>
<keyword evidence="1" id="KW-1133">Transmembrane helix</keyword>
<proteinExistence type="predicted"/>
<evidence type="ECO:0008006" key="4">
    <source>
        <dbReference type="Google" id="ProtNLM"/>
    </source>
</evidence>
<dbReference type="InterPro" id="IPR038728">
    <property type="entry name" value="YkvI-like"/>
</dbReference>
<feature type="transmembrane region" description="Helical" evidence="1">
    <location>
        <begin position="33"/>
        <end position="55"/>
    </location>
</feature>